<sequence>MNWTCEQVIKWCKSFMNDDGIISLFEGYKSHIYRHHFDQLHVSDDKIDVFEPSYVNNILPLDPNNDTDDFNTTNEEEDHIDPINLFDSIFNHNDDSISILDIKKSFALFMLQLREEYLVPKTTINSISTYIVALLHHLQSLFEQQIIHNDFNATGNNSSSKPTSGSTKTYLDINTTKNTINEVCFALEAVTRNEYQFQQFCEEHFFYRPPKEIMLSNPGETKQVAYYVPIDETIKSILHNDHVIEQILNNIKQQQEKVFIDEDLMFSFRHGHFGNRIDDDSLLIQLYMDDIGLTNPIGCKKDRHKMCMVYFSLEDIPNEHRSQLEHIHLVGICNSGILKDDIKAKRFFDPIIGNLNYLQQHGLIINGRSIMFSFSTMVADNLGAHQIGGFQSSFSSGHICWRCFIEHSDLRLPMTQTRPDIRTSTYHDALIIQINSNFNKSPIMGVVRQSPIYNLDGFHPIMSLPADLMHDYLEGVCPRVMMALLKEASSMRLLTYSKIQERMEQFIYGYFDSRDKPPAILIKHLQKNKITANKLPSFIVYKQLREIVDLVLSMPFRKHWLPILRDLSHAFQRSMIEHLPRQIVPKVHYCTEYDQVISDYGPAIKQWSMRYESYHFYFKKIALRTNNYKNLQKTLATRYRLKQAFSSFKMTQLNHNDQAIKIQKIKNNIFNNEMKCAIISHFGNIDMSKDLLQCHKFRYENIEYCRSSVYIISLMNLTETPKFVQVVNIIKLTHKWWLLVDMLATIGYDDKLCAWEIKSMDKYDLLDPCSMKYYYKGLDIYEIDNSTFVTFTARLTLH</sequence>
<gene>
    <name evidence="1" type="ORF">KXQ929_LOCUS25275</name>
</gene>
<reference evidence="1" key="1">
    <citation type="submission" date="2021-02" db="EMBL/GenBank/DDBJ databases">
        <authorList>
            <person name="Nowell W R."/>
        </authorList>
    </citation>
    <scope>NUCLEOTIDE SEQUENCE</scope>
</reference>
<name>A0A819K7Z8_9BILA</name>
<protein>
    <submittedName>
        <fullName evidence="1">Uncharacterized protein</fullName>
    </submittedName>
</protein>
<dbReference type="EMBL" id="CAJOBB010002175">
    <property type="protein sequence ID" value="CAF3945137.1"/>
    <property type="molecule type" value="Genomic_DNA"/>
</dbReference>
<dbReference type="AlphaFoldDB" id="A0A819K7Z8"/>
<dbReference type="Proteomes" id="UP000663868">
    <property type="component" value="Unassembled WGS sequence"/>
</dbReference>
<evidence type="ECO:0000313" key="2">
    <source>
        <dbReference type="Proteomes" id="UP000663868"/>
    </source>
</evidence>
<organism evidence="1 2">
    <name type="scientific">Adineta steineri</name>
    <dbReference type="NCBI Taxonomy" id="433720"/>
    <lineage>
        <taxon>Eukaryota</taxon>
        <taxon>Metazoa</taxon>
        <taxon>Spiralia</taxon>
        <taxon>Gnathifera</taxon>
        <taxon>Rotifera</taxon>
        <taxon>Eurotatoria</taxon>
        <taxon>Bdelloidea</taxon>
        <taxon>Adinetida</taxon>
        <taxon>Adinetidae</taxon>
        <taxon>Adineta</taxon>
    </lineage>
</organism>
<evidence type="ECO:0000313" key="1">
    <source>
        <dbReference type="EMBL" id="CAF3945137.1"/>
    </source>
</evidence>
<accession>A0A819K7Z8</accession>
<proteinExistence type="predicted"/>
<comment type="caution">
    <text evidence="1">The sequence shown here is derived from an EMBL/GenBank/DDBJ whole genome shotgun (WGS) entry which is preliminary data.</text>
</comment>